<keyword evidence="4 6" id="KW-1133">Transmembrane helix</keyword>
<proteinExistence type="predicted"/>
<feature type="transmembrane region" description="Helical" evidence="6">
    <location>
        <begin position="302"/>
        <end position="322"/>
    </location>
</feature>
<dbReference type="InterPro" id="IPR042094">
    <property type="entry name" value="T2SS_GspF_sf"/>
</dbReference>
<reference evidence="8 9" key="1">
    <citation type="submission" date="2015-03" db="EMBL/GenBank/DDBJ databases">
        <title>Genome sequence of Variovorax paradoxus TBEA6.</title>
        <authorList>
            <person name="Poehlein A."/>
            <person name="Schuldes J."/>
            <person name="Wuebbeler J.H."/>
            <person name="Hiessl S."/>
            <person name="Steinbuechel A."/>
            <person name="Daniel R."/>
        </authorList>
    </citation>
    <scope>NUCLEOTIDE SEQUENCE [LARGE SCALE GENOMIC DNA]</scope>
    <source>
        <strain evidence="8 9">TBEA6</strain>
    </source>
</reference>
<dbReference type="Gene3D" id="1.20.81.30">
    <property type="entry name" value="Type II secretion system (T2SS), domain F"/>
    <property type="match status" value="1"/>
</dbReference>
<accession>A0A0H2LXS9</accession>
<feature type="transmembrane region" description="Helical" evidence="6">
    <location>
        <begin position="99"/>
        <end position="120"/>
    </location>
</feature>
<keyword evidence="5 6" id="KW-0472">Membrane</keyword>
<dbReference type="InterPro" id="IPR018076">
    <property type="entry name" value="T2SS_GspF_dom"/>
</dbReference>
<evidence type="ECO:0000256" key="1">
    <source>
        <dbReference type="ARBA" id="ARBA00004651"/>
    </source>
</evidence>
<organism evidence="8 9">
    <name type="scientific">Variovorax paradoxus</name>
    <dbReference type="NCBI Taxonomy" id="34073"/>
    <lineage>
        <taxon>Bacteria</taxon>
        <taxon>Pseudomonadati</taxon>
        <taxon>Pseudomonadota</taxon>
        <taxon>Betaproteobacteria</taxon>
        <taxon>Burkholderiales</taxon>
        <taxon>Comamonadaceae</taxon>
        <taxon>Variovorax</taxon>
    </lineage>
</organism>
<dbReference type="Proteomes" id="UP000035170">
    <property type="component" value="Unassembled WGS sequence"/>
</dbReference>
<dbReference type="RefSeq" id="WP_047785564.1">
    <property type="nucleotide sequence ID" value="NZ_JZWI01000019.1"/>
</dbReference>
<keyword evidence="9" id="KW-1185">Reference proteome</keyword>
<comment type="caution">
    <text evidence="8">The sequence shown here is derived from an EMBL/GenBank/DDBJ whole genome shotgun (WGS) entry which is preliminary data.</text>
</comment>
<comment type="subcellular location">
    <subcellularLocation>
        <location evidence="1">Cell membrane</location>
        <topology evidence="1">Multi-pass membrane protein</topology>
    </subcellularLocation>
</comment>
<feature type="transmembrane region" description="Helical" evidence="6">
    <location>
        <begin position="12"/>
        <end position="32"/>
    </location>
</feature>
<protein>
    <submittedName>
        <fullName evidence="8">Bacterial type II secretion system protein F domain protein</fullName>
    </submittedName>
</protein>
<dbReference type="PANTHER" id="PTHR35007:SF1">
    <property type="entry name" value="PILUS ASSEMBLY PROTEIN"/>
    <property type="match status" value="1"/>
</dbReference>
<keyword evidence="3 6" id="KW-0812">Transmembrane</keyword>
<dbReference type="AlphaFoldDB" id="A0A0H2LXS9"/>
<evidence type="ECO:0000313" key="8">
    <source>
        <dbReference type="EMBL" id="KLN55013.1"/>
    </source>
</evidence>
<evidence type="ECO:0000259" key="7">
    <source>
        <dbReference type="Pfam" id="PF00482"/>
    </source>
</evidence>
<keyword evidence="2" id="KW-1003">Cell membrane</keyword>
<evidence type="ECO:0000313" key="9">
    <source>
        <dbReference type="Proteomes" id="UP000035170"/>
    </source>
</evidence>
<dbReference type="PATRIC" id="fig|34073.19.peg.3790"/>
<feature type="transmembrane region" description="Helical" evidence="6">
    <location>
        <begin position="271"/>
        <end position="290"/>
    </location>
</feature>
<evidence type="ECO:0000256" key="2">
    <source>
        <dbReference type="ARBA" id="ARBA00022475"/>
    </source>
</evidence>
<dbReference type="Pfam" id="PF00482">
    <property type="entry name" value="T2SSF"/>
    <property type="match status" value="1"/>
</dbReference>
<feature type="transmembrane region" description="Helical" evidence="6">
    <location>
        <begin position="126"/>
        <end position="144"/>
    </location>
</feature>
<evidence type="ECO:0000256" key="4">
    <source>
        <dbReference type="ARBA" id="ARBA00022989"/>
    </source>
</evidence>
<evidence type="ECO:0000256" key="3">
    <source>
        <dbReference type="ARBA" id="ARBA00022692"/>
    </source>
</evidence>
<gene>
    <name evidence="8" type="ORF">VPARA_37000</name>
</gene>
<evidence type="ECO:0000256" key="6">
    <source>
        <dbReference type="SAM" id="Phobius"/>
    </source>
</evidence>
<name>A0A0H2LXS9_VARPD</name>
<dbReference type="PANTHER" id="PTHR35007">
    <property type="entry name" value="INTEGRAL MEMBRANE PROTEIN-RELATED"/>
    <property type="match status" value="1"/>
</dbReference>
<dbReference type="EMBL" id="JZWI01000019">
    <property type="protein sequence ID" value="KLN55013.1"/>
    <property type="molecule type" value="Genomic_DNA"/>
</dbReference>
<sequence length="330" mass="36445">MFDNLVGDTLITLSVLVFVTVLLVVEGLYMLWRAYRGPDAKKISKRLQALSAATDRIAQARLVKDRVLSDAPWLQRVLLKLPRAHGLDRFILQAGLEWTVSHVLLACVLSGAVVFLAMVSLANQPAWIALLVGAAGTAVPLLYLNHRRGRRLAHLERQLPDALDLVTRALRAGHSFASSVQMIGEEMSEPIAGEFRMVADEVGFGVSLQQALTNMSERVPLTDLRYFVVSVLIQRDSGGNLTEVLGNLSRLIRDRLKLLARVRVLSAEGRLSAWILGLMPFALVALLSAFNPEFMSPLWTDPIGITVVKYMLGLMVIGVLILRKIVKIRV</sequence>
<dbReference type="GO" id="GO:0005886">
    <property type="term" value="C:plasma membrane"/>
    <property type="evidence" value="ECO:0007669"/>
    <property type="project" value="UniProtKB-SubCell"/>
</dbReference>
<feature type="domain" description="Type II secretion system protein GspF" evidence="7">
    <location>
        <begin position="163"/>
        <end position="287"/>
    </location>
</feature>
<evidence type="ECO:0000256" key="5">
    <source>
        <dbReference type="ARBA" id="ARBA00023136"/>
    </source>
</evidence>